<dbReference type="EMBL" id="BPLQ01002279">
    <property type="protein sequence ID" value="GIX90999.1"/>
    <property type="molecule type" value="Genomic_DNA"/>
</dbReference>
<evidence type="ECO:0000313" key="1">
    <source>
        <dbReference type="EMBL" id="GIX90999.1"/>
    </source>
</evidence>
<protein>
    <submittedName>
        <fullName evidence="1">Uncharacterized protein</fullName>
    </submittedName>
</protein>
<organism evidence="1 2">
    <name type="scientific">Caerostris darwini</name>
    <dbReference type="NCBI Taxonomy" id="1538125"/>
    <lineage>
        <taxon>Eukaryota</taxon>
        <taxon>Metazoa</taxon>
        <taxon>Ecdysozoa</taxon>
        <taxon>Arthropoda</taxon>
        <taxon>Chelicerata</taxon>
        <taxon>Arachnida</taxon>
        <taxon>Araneae</taxon>
        <taxon>Araneomorphae</taxon>
        <taxon>Entelegynae</taxon>
        <taxon>Araneoidea</taxon>
        <taxon>Araneidae</taxon>
        <taxon>Caerostris</taxon>
    </lineage>
</organism>
<dbReference type="AlphaFoldDB" id="A0AAV4P1T1"/>
<gene>
    <name evidence="1" type="ORF">CDAR_521901</name>
</gene>
<evidence type="ECO:0000313" key="2">
    <source>
        <dbReference type="Proteomes" id="UP001054837"/>
    </source>
</evidence>
<reference evidence="1 2" key="1">
    <citation type="submission" date="2021-06" db="EMBL/GenBank/DDBJ databases">
        <title>Caerostris darwini draft genome.</title>
        <authorList>
            <person name="Kono N."/>
            <person name="Arakawa K."/>
        </authorList>
    </citation>
    <scope>NUCLEOTIDE SEQUENCE [LARGE SCALE GENOMIC DNA]</scope>
</reference>
<keyword evidence="2" id="KW-1185">Reference proteome</keyword>
<comment type="caution">
    <text evidence="1">The sequence shown here is derived from an EMBL/GenBank/DDBJ whole genome shotgun (WGS) entry which is preliminary data.</text>
</comment>
<dbReference type="Proteomes" id="UP001054837">
    <property type="component" value="Unassembled WGS sequence"/>
</dbReference>
<sequence>MRGGSGGLGTEAECSDFEALIPLGVATSRNTNPLLIPTHSYLSSYHPCSSASSDGGMDGWMEEECPDGIFYLVSTPSAGCAKEVEVLERKRNVRISKL</sequence>
<name>A0AAV4P1T1_9ARAC</name>
<accession>A0AAV4P1T1</accession>
<proteinExistence type="predicted"/>